<dbReference type="AlphaFoldDB" id="A0AAV3YX78"/>
<sequence>MIRALETACKQRPTATFVTSLLWLRNLPSGGFVPAVVWFLCLKPVHSKVISDFLALRQARALVARFELATKESLQICGRLLSTVPQPTPSHPNPLRPPLPCPFPQQGDLRFSGPQSGKSAVAELKAATEGSLQMSGRIRQPLRHQSPCT</sequence>
<dbReference type="Proteomes" id="UP000735302">
    <property type="component" value="Unassembled WGS sequence"/>
</dbReference>
<evidence type="ECO:0000313" key="3">
    <source>
        <dbReference type="Proteomes" id="UP000735302"/>
    </source>
</evidence>
<comment type="caution">
    <text evidence="2">The sequence shown here is derived from an EMBL/GenBank/DDBJ whole genome shotgun (WGS) entry which is preliminary data.</text>
</comment>
<feature type="compositionally biased region" description="Pro residues" evidence="1">
    <location>
        <begin position="86"/>
        <end position="103"/>
    </location>
</feature>
<organism evidence="2 3">
    <name type="scientific">Plakobranchus ocellatus</name>
    <dbReference type="NCBI Taxonomy" id="259542"/>
    <lineage>
        <taxon>Eukaryota</taxon>
        <taxon>Metazoa</taxon>
        <taxon>Spiralia</taxon>
        <taxon>Lophotrochozoa</taxon>
        <taxon>Mollusca</taxon>
        <taxon>Gastropoda</taxon>
        <taxon>Heterobranchia</taxon>
        <taxon>Euthyneura</taxon>
        <taxon>Panpulmonata</taxon>
        <taxon>Sacoglossa</taxon>
        <taxon>Placobranchoidea</taxon>
        <taxon>Plakobranchidae</taxon>
        <taxon>Plakobranchus</taxon>
    </lineage>
</organism>
<evidence type="ECO:0000313" key="2">
    <source>
        <dbReference type="EMBL" id="GFN87069.1"/>
    </source>
</evidence>
<protein>
    <submittedName>
        <fullName evidence="2">Uncharacterized protein</fullName>
    </submittedName>
</protein>
<evidence type="ECO:0000256" key="1">
    <source>
        <dbReference type="SAM" id="MobiDB-lite"/>
    </source>
</evidence>
<dbReference type="EMBL" id="BLXT01001660">
    <property type="protein sequence ID" value="GFN87069.1"/>
    <property type="molecule type" value="Genomic_DNA"/>
</dbReference>
<reference evidence="2 3" key="1">
    <citation type="journal article" date="2021" name="Elife">
        <title>Chloroplast acquisition without the gene transfer in kleptoplastic sea slugs, Plakobranchus ocellatus.</title>
        <authorList>
            <person name="Maeda T."/>
            <person name="Takahashi S."/>
            <person name="Yoshida T."/>
            <person name="Shimamura S."/>
            <person name="Takaki Y."/>
            <person name="Nagai Y."/>
            <person name="Toyoda A."/>
            <person name="Suzuki Y."/>
            <person name="Arimoto A."/>
            <person name="Ishii H."/>
            <person name="Satoh N."/>
            <person name="Nishiyama T."/>
            <person name="Hasebe M."/>
            <person name="Maruyama T."/>
            <person name="Minagawa J."/>
            <person name="Obokata J."/>
            <person name="Shigenobu S."/>
        </authorList>
    </citation>
    <scope>NUCLEOTIDE SEQUENCE [LARGE SCALE GENOMIC DNA]</scope>
</reference>
<proteinExistence type="predicted"/>
<name>A0AAV3YX78_9GAST</name>
<accession>A0AAV3YX78</accession>
<feature type="region of interest" description="Disordered" evidence="1">
    <location>
        <begin position="85"/>
        <end position="149"/>
    </location>
</feature>
<keyword evidence="3" id="KW-1185">Reference proteome</keyword>
<gene>
    <name evidence="2" type="ORF">PoB_001357500</name>
</gene>